<proteinExistence type="predicted"/>
<reference evidence="2 3" key="1">
    <citation type="journal article" date="2020" name="Nat. Food">
        <title>A phased Vanilla planifolia genome enables genetic improvement of flavour and production.</title>
        <authorList>
            <person name="Hasing T."/>
            <person name="Tang H."/>
            <person name="Brym M."/>
            <person name="Khazi F."/>
            <person name="Huang T."/>
            <person name="Chambers A.H."/>
        </authorList>
    </citation>
    <scope>NUCLEOTIDE SEQUENCE [LARGE SCALE GENOMIC DNA]</scope>
    <source>
        <tissue evidence="2">Leaf</tissue>
    </source>
</reference>
<name>A0A835UDV3_VANPL</name>
<evidence type="ECO:0000256" key="1">
    <source>
        <dbReference type="SAM" id="MobiDB-lite"/>
    </source>
</evidence>
<protein>
    <submittedName>
        <fullName evidence="2">Uncharacterized protein</fullName>
    </submittedName>
</protein>
<keyword evidence="3" id="KW-1185">Reference proteome</keyword>
<organism evidence="2 3">
    <name type="scientific">Vanilla planifolia</name>
    <name type="common">Vanilla</name>
    <dbReference type="NCBI Taxonomy" id="51239"/>
    <lineage>
        <taxon>Eukaryota</taxon>
        <taxon>Viridiplantae</taxon>
        <taxon>Streptophyta</taxon>
        <taxon>Embryophyta</taxon>
        <taxon>Tracheophyta</taxon>
        <taxon>Spermatophyta</taxon>
        <taxon>Magnoliopsida</taxon>
        <taxon>Liliopsida</taxon>
        <taxon>Asparagales</taxon>
        <taxon>Orchidaceae</taxon>
        <taxon>Vanilloideae</taxon>
        <taxon>Vanilleae</taxon>
        <taxon>Vanilla</taxon>
    </lineage>
</organism>
<feature type="region of interest" description="Disordered" evidence="1">
    <location>
        <begin position="1"/>
        <end position="25"/>
    </location>
</feature>
<gene>
    <name evidence="2" type="ORF">HPP92_022682</name>
</gene>
<dbReference type="Proteomes" id="UP000636800">
    <property type="component" value="Chromosome 12"/>
</dbReference>
<dbReference type="AlphaFoldDB" id="A0A835UDV3"/>
<dbReference type="OrthoDB" id="2017544at2759"/>
<evidence type="ECO:0000313" key="2">
    <source>
        <dbReference type="EMBL" id="KAG0457525.1"/>
    </source>
</evidence>
<comment type="caution">
    <text evidence="2">The sequence shown here is derived from an EMBL/GenBank/DDBJ whole genome shotgun (WGS) entry which is preliminary data.</text>
</comment>
<evidence type="ECO:0000313" key="3">
    <source>
        <dbReference type="Proteomes" id="UP000636800"/>
    </source>
</evidence>
<dbReference type="EMBL" id="JADCNL010000012">
    <property type="protein sequence ID" value="KAG0457525.1"/>
    <property type="molecule type" value="Genomic_DNA"/>
</dbReference>
<sequence>MEAPSISLQDCVGMTKPEGPLNDASEMTQRERYPCNFDSNQYPNFYFTTRGNKIDLISDEGDVLFAVEQLIKDARIVLAIRERRRPLNIDEEWEKNECD</sequence>
<accession>A0A835UDV3</accession>